<dbReference type="InterPro" id="IPR019448">
    <property type="entry name" value="NT-C2"/>
</dbReference>
<dbReference type="Proteomes" id="UP001140206">
    <property type="component" value="Chromosome 1"/>
</dbReference>
<dbReference type="AlphaFoldDB" id="A0AAV8GUM6"/>
<proteinExistence type="predicted"/>
<gene>
    <name evidence="3" type="ORF">LUZ62_020142</name>
</gene>
<evidence type="ECO:0000259" key="2">
    <source>
        <dbReference type="PROSITE" id="PS51840"/>
    </source>
</evidence>
<dbReference type="PANTHER" id="PTHR31182">
    <property type="entry name" value="C2 NT-TYPE DOMAIN-CONTAINING PROTEIN"/>
    <property type="match status" value="1"/>
</dbReference>
<dbReference type="PROSITE" id="PS51840">
    <property type="entry name" value="C2_NT"/>
    <property type="match status" value="1"/>
</dbReference>
<reference evidence="3" key="1">
    <citation type="submission" date="2022-08" db="EMBL/GenBank/DDBJ databases">
        <authorList>
            <person name="Marques A."/>
        </authorList>
    </citation>
    <scope>NUCLEOTIDE SEQUENCE</scope>
    <source>
        <strain evidence="3">RhyPub2mFocal</strain>
        <tissue evidence="3">Leaves</tissue>
    </source>
</reference>
<evidence type="ECO:0000313" key="3">
    <source>
        <dbReference type="EMBL" id="KAJ4807576.1"/>
    </source>
</evidence>
<keyword evidence="4" id="KW-1185">Reference proteome</keyword>
<evidence type="ECO:0000313" key="4">
    <source>
        <dbReference type="Proteomes" id="UP001140206"/>
    </source>
</evidence>
<feature type="domain" description="C2 NT-type" evidence="2">
    <location>
        <begin position="16"/>
        <end position="172"/>
    </location>
</feature>
<accession>A0AAV8GUM6</accession>
<dbReference type="Pfam" id="PF10358">
    <property type="entry name" value="NT-C2"/>
    <property type="match status" value="1"/>
</dbReference>
<comment type="caution">
    <text evidence="3">The sequence shown here is derived from an EMBL/GenBank/DDBJ whole genome shotgun (WGS) entry which is preliminary data.</text>
</comment>
<organism evidence="3 4">
    <name type="scientific">Rhynchospora pubera</name>
    <dbReference type="NCBI Taxonomy" id="906938"/>
    <lineage>
        <taxon>Eukaryota</taxon>
        <taxon>Viridiplantae</taxon>
        <taxon>Streptophyta</taxon>
        <taxon>Embryophyta</taxon>
        <taxon>Tracheophyta</taxon>
        <taxon>Spermatophyta</taxon>
        <taxon>Magnoliopsida</taxon>
        <taxon>Liliopsida</taxon>
        <taxon>Poales</taxon>
        <taxon>Cyperaceae</taxon>
        <taxon>Cyperoideae</taxon>
        <taxon>Rhynchosporeae</taxon>
        <taxon>Rhynchospora</taxon>
    </lineage>
</organism>
<name>A0AAV8GUM6_9POAL</name>
<evidence type="ECO:0000256" key="1">
    <source>
        <dbReference type="SAM" id="MobiDB-lite"/>
    </source>
</evidence>
<protein>
    <submittedName>
        <fullName evidence="3">Splicing factor 3A subunit</fullName>
    </submittedName>
</protein>
<feature type="compositionally biased region" description="Basic and acidic residues" evidence="1">
    <location>
        <begin position="11"/>
        <end position="22"/>
    </location>
</feature>
<sequence>MRRNKQTNGHLKVENKNKQQSDKMRVRVQLTIDHLENLNAAEVEEGYLFMVKIGWFGGTTKTKYLSKSMKENHTSIKSVQADGVVRWSEEFDHAVKLKTIKPEGYKSWFLYLGVQEVKNDLGAKSLIAPNVKIDITKDLTIGTKRTVRVPLDSKIRGKSTTAILEVTIQITELQAEPRRKFSFKKVTSSLLFSCGGVESCVPSFQNARTVRRRSYSITNQADLASRVRNPTIDCSSSEGEPEPSYKNLRLCNFLINQFEFKGEDDDDDDISVYGSEPSLSPDLSPIEKQEEQNQYPIKRLISRVISAKKDEQPKGVPLLNKSCSDIGGDDIDIQRHKESNICRILSNPRSTKVYPEETFRISGFHDDEPFEIGNWEKKSVLSRDGELELMTDVFLATIDQRSEKASGGSACTVLAVVIADWLHRNPGVLPLRCQLDQLVREGSLIWRELCQDENHRERFSDQHFDLETVLKEGIRPLTEVVDLSYVGFLGMDELNEDAEYLQGAMSFDSIWDQILQDGLKMEYQVYICSWNDHFFVVKIERDAIYLIDTFGERLFEGCNQAYILRFDKDSVIMRGKISSTDMDGEGSVGSSDKLKEKKCSAQENGYHREATCEEPSKEENMKNQGQISYENINHDFSSEAACTKELTTPDEINSQEKASTNEGIERDQEEKKEAICKEVISEGIDSCREYIKGFLASLPVRQLQMEMRLGSIREHTIHRRLQIEFHYVAPYIMD</sequence>
<feature type="region of interest" description="Disordered" evidence="1">
    <location>
        <begin position="1"/>
        <end position="22"/>
    </location>
</feature>
<dbReference type="EMBL" id="JAMFTS010000001">
    <property type="protein sequence ID" value="KAJ4807576.1"/>
    <property type="molecule type" value="Genomic_DNA"/>
</dbReference>
<dbReference type="PANTHER" id="PTHR31182:SF21">
    <property type="entry name" value="C2 NT-TYPE DOMAIN-CONTAINING PROTEIN"/>
    <property type="match status" value="1"/>
</dbReference>